<organism evidence="7 8">
    <name type="scientific">Prauserella isguenensis</name>
    <dbReference type="NCBI Taxonomy" id="1470180"/>
    <lineage>
        <taxon>Bacteria</taxon>
        <taxon>Bacillati</taxon>
        <taxon>Actinomycetota</taxon>
        <taxon>Actinomycetes</taxon>
        <taxon>Pseudonocardiales</taxon>
        <taxon>Pseudonocardiaceae</taxon>
        <taxon>Prauserella</taxon>
    </lineage>
</organism>
<dbReference type="SUPFAM" id="SSF48498">
    <property type="entry name" value="Tetracyclin repressor-like, C-terminal domain"/>
    <property type="match status" value="1"/>
</dbReference>
<reference evidence="7 8" key="1">
    <citation type="submission" date="2020-08" db="EMBL/GenBank/DDBJ databases">
        <title>Genomic Encyclopedia of Type Strains, Phase III (KMG-III): the genomes of soil and plant-associated and newly described type strains.</title>
        <authorList>
            <person name="Whitman W."/>
        </authorList>
    </citation>
    <scope>NUCLEOTIDE SEQUENCE [LARGE SCALE GENOMIC DNA]</scope>
    <source>
        <strain evidence="7 8">CECT 8577</strain>
    </source>
</reference>
<feature type="domain" description="HTH tetR-type" evidence="6">
    <location>
        <begin position="22"/>
        <end position="82"/>
    </location>
</feature>
<evidence type="ECO:0000256" key="1">
    <source>
        <dbReference type="ARBA" id="ARBA00023015"/>
    </source>
</evidence>
<dbReference type="PRINTS" id="PR00455">
    <property type="entry name" value="HTHTETR"/>
</dbReference>
<keyword evidence="2 4" id="KW-0238">DNA-binding</keyword>
<dbReference type="InterPro" id="IPR001647">
    <property type="entry name" value="HTH_TetR"/>
</dbReference>
<comment type="caution">
    <text evidence="7">The sequence shown here is derived from an EMBL/GenBank/DDBJ whole genome shotgun (WGS) entry which is preliminary data.</text>
</comment>
<evidence type="ECO:0000256" key="2">
    <source>
        <dbReference type="ARBA" id="ARBA00023125"/>
    </source>
</evidence>
<evidence type="ECO:0000313" key="7">
    <source>
        <dbReference type="EMBL" id="MBB3052389.1"/>
    </source>
</evidence>
<dbReference type="SUPFAM" id="SSF46689">
    <property type="entry name" value="Homeodomain-like"/>
    <property type="match status" value="1"/>
</dbReference>
<dbReference type="PANTHER" id="PTHR30055">
    <property type="entry name" value="HTH-TYPE TRANSCRIPTIONAL REGULATOR RUTR"/>
    <property type="match status" value="1"/>
</dbReference>
<dbReference type="EMBL" id="JACHWU010000004">
    <property type="protein sequence ID" value="MBB3052389.1"/>
    <property type="molecule type" value="Genomic_DNA"/>
</dbReference>
<evidence type="ECO:0000256" key="4">
    <source>
        <dbReference type="PROSITE-ProRule" id="PRU00335"/>
    </source>
</evidence>
<evidence type="ECO:0000256" key="3">
    <source>
        <dbReference type="ARBA" id="ARBA00023163"/>
    </source>
</evidence>
<protein>
    <submittedName>
        <fullName evidence="7">AcrR family transcriptional regulator</fullName>
    </submittedName>
</protein>
<evidence type="ECO:0000313" key="8">
    <source>
        <dbReference type="Proteomes" id="UP000550714"/>
    </source>
</evidence>
<sequence length="208" mass="23324">MAEPTDGAEPANRTGSRTERSRGRRAEIVTAAAQTFATRGYGNVGMRDIAEAVGIRGASLYHHFSSKEEILYEICLAVTREPVEENLPLLDAAGTPAERLAGLLQAHIRQLRRRRVEHLVALHERTSLTEEHLAEVDRYRQYYHRRVRDVIAAGMRAGEFRELDPKLVALGMLDMLNGVSGWIRGASDDDVEDVADTYLRMLFDGLRP</sequence>
<dbReference type="Gene3D" id="1.10.10.60">
    <property type="entry name" value="Homeodomain-like"/>
    <property type="match status" value="1"/>
</dbReference>
<feature type="DNA-binding region" description="H-T-H motif" evidence="4">
    <location>
        <begin position="45"/>
        <end position="64"/>
    </location>
</feature>
<dbReference type="RefSeq" id="WP_183656525.1">
    <property type="nucleotide sequence ID" value="NZ_JACHWU010000004.1"/>
</dbReference>
<dbReference type="Proteomes" id="UP000550714">
    <property type="component" value="Unassembled WGS sequence"/>
</dbReference>
<keyword evidence="1" id="KW-0805">Transcription regulation</keyword>
<dbReference type="PROSITE" id="PS50977">
    <property type="entry name" value="HTH_TETR_2"/>
    <property type="match status" value="1"/>
</dbReference>
<name>A0A839S6N2_9PSEU</name>
<evidence type="ECO:0000259" key="6">
    <source>
        <dbReference type="PROSITE" id="PS50977"/>
    </source>
</evidence>
<dbReference type="InterPro" id="IPR036271">
    <property type="entry name" value="Tet_transcr_reg_TetR-rel_C_sf"/>
</dbReference>
<proteinExistence type="predicted"/>
<dbReference type="Pfam" id="PF17932">
    <property type="entry name" value="TetR_C_24"/>
    <property type="match status" value="1"/>
</dbReference>
<dbReference type="Gene3D" id="1.10.357.10">
    <property type="entry name" value="Tetracycline Repressor, domain 2"/>
    <property type="match status" value="1"/>
</dbReference>
<dbReference type="PANTHER" id="PTHR30055:SF234">
    <property type="entry name" value="HTH-TYPE TRANSCRIPTIONAL REGULATOR BETI"/>
    <property type="match status" value="1"/>
</dbReference>
<dbReference type="GO" id="GO:0003700">
    <property type="term" value="F:DNA-binding transcription factor activity"/>
    <property type="evidence" value="ECO:0007669"/>
    <property type="project" value="TreeGrafter"/>
</dbReference>
<dbReference type="InterPro" id="IPR009057">
    <property type="entry name" value="Homeodomain-like_sf"/>
</dbReference>
<keyword evidence="8" id="KW-1185">Reference proteome</keyword>
<dbReference type="GO" id="GO:0000976">
    <property type="term" value="F:transcription cis-regulatory region binding"/>
    <property type="evidence" value="ECO:0007669"/>
    <property type="project" value="TreeGrafter"/>
</dbReference>
<evidence type="ECO:0000256" key="5">
    <source>
        <dbReference type="SAM" id="MobiDB-lite"/>
    </source>
</evidence>
<gene>
    <name evidence="7" type="ORF">FHS23_003423</name>
</gene>
<dbReference type="AlphaFoldDB" id="A0A839S6N2"/>
<dbReference type="Pfam" id="PF00440">
    <property type="entry name" value="TetR_N"/>
    <property type="match status" value="1"/>
</dbReference>
<dbReference type="InterPro" id="IPR050109">
    <property type="entry name" value="HTH-type_TetR-like_transc_reg"/>
</dbReference>
<keyword evidence="3" id="KW-0804">Transcription</keyword>
<feature type="region of interest" description="Disordered" evidence="5">
    <location>
        <begin position="1"/>
        <end position="24"/>
    </location>
</feature>
<dbReference type="InterPro" id="IPR041490">
    <property type="entry name" value="KstR2_TetR_C"/>
</dbReference>
<accession>A0A839S6N2</accession>